<proteinExistence type="predicted"/>
<evidence type="ECO:0000259" key="3">
    <source>
        <dbReference type="PROSITE" id="PS50850"/>
    </source>
</evidence>
<dbReference type="OrthoDB" id="6499973at2759"/>
<evidence type="ECO:0000256" key="2">
    <source>
        <dbReference type="SAM" id="Phobius"/>
    </source>
</evidence>
<dbReference type="InterPro" id="IPR011701">
    <property type="entry name" value="MFS"/>
</dbReference>
<feature type="transmembrane region" description="Helical" evidence="2">
    <location>
        <begin position="35"/>
        <end position="54"/>
    </location>
</feature>
<comment type="caution">
    <text evidence="4">The sequence shown here is derived from an EMBL/GenBank/DDBJ whole genome shotgun (WGS) entry which is preliminary data.</text>
</comment>
<dbReference type="InterPro" id="IPR036259">
    <property type="entry name" value="MFS_trans_sf"/>
</dbReference>
<dbReference type="SUPFAM" id="SSF103473">
    <property type="entry name" value="MFS general substrate transporter"/>
    <property type="match status" value="1"/>
</dbReference>
<protein>
    <submittedName>
        <fullName evidence="4">Monocarboxylate transporter 12</fullName>
    </submittedName>
</protein>
<reference evidence="5" key="1">
    <citation type="submission" date="2017-01" db="EMBL/GenBank/DDBJ databases">
        <title>Comparative genomics of anhydrobiosis in the tardigrade Hypsibius dujardini.</title>
        <authorList>
            <person name="Yoshida Y."/>
            <person name="Koutsovoulos G."/>
            <person name="Laetsch D."/>
            <person name="Stevens L."/>
            <person name="Kumar S."/>
            <person name="Horikawa D."/>
            <person name="Ishino K."/>
            <person name="Komine S."/>
            <person name="Tomita M."/>
            <person name="Blaxter M."/>
            <person name="Arakawa K."/>
        </authorList>
    </citation>
    <scope>NUCLEOTIDE SEQUENCE [LARGE SCALE GENOMIC DNA]</scope>
    <source>
        <strain evidence="5">Z151</strain>
    </source>
</reference>
<keyword evidence="2" id="KW-0472">Membrane</keyword>
<feature type="transmembrane region" description="Helical" evidence="2">
    <location>
        <begin position="336"/>
        <end position="362"/>
    </location>
</feature>
<evidence type="ECO:0000313" key="5">
    <source>
        <dbReference type="Proteomes" id="UP000192578"/>
    </source>
</evidence>
<dbReference type="GO" id="GO:0016020">
    <property type="term" value="C:membrane"/>
    <property type="evidence" value="ECO:0007669"/>
    <property type="project" value="UniProtKB-SubCell"/>
</dbReference>
<feature type="transmembrane region" description="Helical" evidence="2">
    <location>
        <begin position="130"/>
        <end position="149"/>
    </location>
</feature>
<comment type="subcellular location">
    <subcellularLocation>
        <location evidence="1">Membrane</location>
        <topology evidence="1">Multi-pass membrane protein</topology>
    </subcellularLocation>
</comment>
<dbReference type="Proteomes" id="UP000192578">
    <property type="component" value="Unassembled WGS sequence"/>
</dbReference>
<name>A0A1W0XDJ2_HYPEX</name>
<evidence type="ECO:0000313" key="4">
    <source>
        <dbReference type="EMBL" id="OQV25468.1"/>
    </source>
</evidence>
<accession>A0A1W0XDJ2</accession>
<feature type="transmembrane region" description="Helical" evidence="2">
    <location>
        <begin position="195"/>
        <end position="212"/>
    </location>
</feature>
<keyword evidence="2" id="KW-1133">Transmembrane helix</keyword>
<feature type="transmembrane region" description="Helical" evidence="2">
    <location>
        <begin position="261"/>
        <end position="283"/>
    </location>
</feature>
<feature type="transmembrane region" description="Helical" evidence="2">
    <location>
        <begin position="368"/>
        <end position="387"/>
    </location>
</feature>
<feature type="transmembrane region" description="Helical" evidence="2">
    <location>
        <begin position="303"/>
        <end position="324"/>
    </location>
</feature>
<keyword evidence="2" id="KW-0812">Transmembrane</keyword>
<dbReference type="PANTHER" id="PTHR11360:SF284">
    <property type="entry name" value="EG:103B4.3 PROTEIN-RELATED"/>
    <property type="match status" value="1"/>
</dbReference>
<feature type="transmembrane region" description="Helical" evidence="2">
    <location>
        <begin position="422"/>
        <end position="447"/>
    </location>
</feature>
<dbReference type="CDD" id="cd17352">
    <property type="entry name" value="MFS_MCT_SLC16"/>
    <property type="match status" value="1"/>
</dbReference>
<dbReference type="PROSITE" id="PS50850">
    <property type="entry name" value="MFS"/>
    <property type="match status" value="1"/>
</dbReference>
<dbReference type="GO" id="GO:0008028">
    <property type="term" value="F:monocarboxylic acid transmembrane transporter activity"/>
    <property type="evidence" value="ECO:0007669"/>
    <property type="project" value="TreeGrafter"/>
</dbReference>
<keyword evidence="5" id="KW-1185">Reference proteome</keyword>
<dbReference type="InterPro" id="IPR020846">
    <property type="entry name" value="MFS_dom"/>
</dbReference>
<dbReference type="Pfam" id="PF07690">
    <property type="entry name" value="MFS_1"/>
    <property type="match status" value="1"/>
</dbReference>
<gene>
    <name evidence="4" type="ORF">BV898_00409</name>
</gene>
<dbReference type="Gene3D" id="1.20.1250.20">
    <property type="entry name" value="MFS general substrate transporter like domains"/>
    <property type="match status" value="2"/>
</dbReference>
<feature type="transmembrane region" description="Helical" evidence="2">
    <location>
        <begin position="161"/>
        <end position="183"/>
    </location>
</feature>
<evidence type="ECO:0000256" key="1">
    <source>
        <dbReference type="ARBA" id="ARBA00004141"/>
    </source>
</evidence>
<feature type="transmembrane region" description="Helical" evidence="2">
    <location>
        <begin position="394"/>
        <end position="416"/>
    </location>
</feature>
<dbReference type="InterPro" id="IPR050327">
    <property type="entry name" value="Proton-linked_MCT"/>
</dbReference>
<dbReference type="EMBL" id="MTYJ01000002">
    <property type="protein sequence ID" value="OQV25468.1"/>
    <property type="molecule type" value="Genomic_DNA"/>
</dbReference>
<sequence length="464" mass="49647">MSSVNDPPIEPVARKVTKVNSDQDRPTPAIKESPYGWVIVASVFMIHVIVDGLTNSFGELYAVTKERFQTTDTLTAAVLSVQIGVTYGCGPLVNFLYEKFGAQAVALAGALLAAAGFGLSLLTTTIWEMMLTYGVLTGLGFGLMYLPAIMSVTSWFENRRALATSIAVSGSGVGTFALNPLTALILEHYGFSTSLLFRGGIALGGIFFALLLQRPAAPPVPAEAVPIHRTVSVVHSQHNRRFCTAANKIWIWLKSSVDWKLLTCWAFVIYCVSSFFGGFAAFVPNVYQSDRAVAESGMEQLDASWLVSIGGITNILGRLVAGLISDRKWAGNAVMSGLYCLLAGVATCLSVLCSTFAGYAIYASVFGWAAGAIVALQTLVLTDIISIDKISNAFGILLFVQGAAVFVGPPFAGYLIELTNGKYPVCFIVFGAIMVFSGLLLLVIPFLNCCRKRSKSFQVEDVAI</sequence>
<organism evidence="4 5">
    <name type="scientific">Hypsibius exemplaris</name>
    <name type="common">Freshwater tardigrade</name>
    <dbReference type="NCBI Taxonomy" id="2072580"/>
    <lineage>
        <taxon>Eukaryota</taxon>
        <taxon>Metazoa</taxon>
        <taxon>Ecdysozoa</taxon>
        <taxon>Tardigrada</taxon>
        <taxon>Eutardigrada</taxon>
        <taxon>Parachela</taxon>
        <taxon>Hypsibioidea</taxon>
        <taxon>Hypsibiidae</taxon>
        <taxon>Hypsibius</taxon>
    </lineage>
</organism>
<dbReference type="AlphaFoldDB" id="A0A1W0XDJ2"/>
<feature type="domain" description="Major facilitator superfamily (MFS) profile" evidence="3">
    <location>
        <begin position="36"/>
        <end position="449"/>
    </location>
</feature>
<feature type="transmembrane region" description="Helical" evidence="2">
    <location>
        <begin position="104"/>
        <end position="124"/>
    </location>
</feature>
<feature type="transmembrane region" description="Helical" evidence="2">
    <location>
        <begin position="74"/>
        <end position="97"/>
    </location>
</feature>
<dbReference type="PANTHER" id="PTHR11360">
    <property type="entry name" value="MONOCARBOXYLATE TRANSPORTER"/>
    <property type="match status" value="1"/>
</dbReference>